<dbReference type="EMBL" id="VIRS01000011">
    <property type="protein sequence ID" value="TQS43744.1"/>
    <property type="molecule type" value="Genomic_DNA"/>
</dbReference>
<accession>A0A545AQZ6</accession>
<feature type="region of interest" description="Disordered" evidence="1">
    <location>
        <begin position="283"/>
        <end position="303"/>
    </location>
</feature>
<evidence type="ECO:0000256" key="1">
    <source>
        <dbReference type="SAM" id="MobiDB-lite"/>
    </source>
</evidence>
<evidence type="ECO:0000313" key="2">
    <source>
        <dbReference type="EMBL" id="TQS43744.1"/>
    </source>
</evidence>
<sequence>MTAPECAPAEASRGAAAEHDASRHPRVRHDVSAPAASNAYPAGPRDASRVATDDASAPARRDASGGPALRLCAWCGGPIAATVRRDAVCCSTRCRQARHRFARTVGQAEAVAVGRPLRLAYADPPYPGNAYLYRGHCDYAGEVDHAALIAGLQKYDGWALSTSAVALPAVLALCPPGVRVAAWHRGPRTTPSRWPLTAWEPVIYIGGRQIVATPGAERRTDSLVHGVCAMTTLPGRVIGAKPAEFCRWLFTLLGAAPGDTLDDLFPGSGVVARAWAVFTGAEPSSEARDDISEPAAETCGRTA</sequence>
<gene>
    <name evidence="2" type="ORF">FL583_17050</name>
</gene>
<feature type="compositionally biased region" description="Low complexity" evidence="1">
    <location>
        <begin position="1"/>
        <end position="15"/>
    </location>
</feature>
<feature type="compositionally biased region" description="Basic and acidic residues" evidence="1">
    <location>
        <begin position="16"/>
        <end position="31"/>
    </location>
</feature>
<dbReference type="InParanoid" id="A0A545AQZ6"/>
<proteinExistence type="predicted"/>
<evidence type="ECO:0008006" key="4">
    <source>
        <dbReference type="Google" id="ProtNLM"/>
    </source>
</evidence>
<keyword evidence="3" id="KW-1185">Reference proteome</keyword>
<dbReference type="Proteomes" id="UP000317982">
    <property type="component" value="Unassembled WGS sequence"/>
</dbReference>
<evidence type="ECO:0000313" key="3">
    <source>
        <dbReference type="Proteomes" id="UP000317982"/>
    </source>
</evidence>
<organism evidence="2 3">
    <name type="scientific">Cryptosporangium phraense</name>
    <dbReference type="NCBI Taxonomy" id="2593070"/>
    <lineage>
        <taxon>Bacteria</taxon>
        <taxon>Bacillati</taxon>
        <taxon>Actinomycetota</taxon>
        <taxon>Actinomycetes</taxon>
        <taxon>Cryptosporangiales</taxon>
        <taxon>Cryptosporangiaceae</taxon>
        <taxon>Cryptosporangium</taxon>
    </lineage>
</organism>
<protein>
    <recommendedName>
        <fullName evidence="4">Methyltransferase</fullName>
    </recommendedName>
</protein>
<dbReference type="AlphaFoldDB" id="A0A545AQZ6"/>
<name>A0A545AQZ6_9ACTN</name>
<feature type="region of interest" description="Disordered" evidence="1">
    <location>
        <begin position="1"/>
        <end position="65"/>
    </location>
</feature>
<reference evidence="2 3" key="1">
    <citation type="submission" date="2019-07" db="EMBL/GenBank/DDBJ databases">
        <title>Cryptosporangium phraense sp. nov., isolated from plant litter.</title>
        <authorList>
            <person name="Suriyachadkun C."/>
        </authorList>
    </citation>
    <scope>NUCLEOTIDE SEQUENCE [LARGE SCALE GENOMIC DNA]</scope>
    <source>
        <strain evidence="2 3">A-T 5661</strain>
    </source>
</reference>
<comment type="caution">
    <text evidence="2">The sequence shown here is derived from an EMBL/GenBank/DDBJ whole genome shotgun (WGS) entry which is preliminary data.</text>
</comment>